<reference evidence="1 2" key="1">
    <citation type="journal article" date="2013" name="Int. J. Syst. Evol. Microbiol.">
        <title>Tumebacillus flagellatus sp. nov., an alpha-amylase/pullulanase-producing bacterium isolated from cassava wastewater.</title>
        <authorList>
            <person name="Wang Q."/>
            <person name="Xie N."/>
            <person name="Qin Y."/>
            <person name="Shen N."/>
            <person name="Zhu J."/>
            <person name="Mi H."/>
            <person name="Huang R."/>
        </authorList>
    </citation>
    <scope>NUCLEOTIDE SEQUENCE [LARGE SCALE GENOMIC DNA]</scope>
    <source>
        <strain evidence="1 2">GST4</strain>
    </source>
</reference>
<protein>
    <submittedName>
        <fullName evidence="1">Uncharacterized protein</fullName>
    </submittedName>
</protein>
<dbReference type="AlphaFoldDB" id="A0A074LF42"/>
<dbReference type="STRING" id="1157490.EL26_23900"/>
<organism evidence="1 2">
    <name type="scientific">Tumebacillus flagellatus</name>
    <dbReference type="NCBI Taxonomy" id="1157490"/>
    <lineage>
        <taxon>Bacteria</taxon>
        <taxon>Bacillati</taxon>
        <taxon>Bacillota</taxon>
        <taxon>Bacilli</taxon>
        <taxon>Bacillales</taxon>
        <taxon>Alicyclobacillaceae</taxon>
        <taxon>Tumebacillus</taxon>
    </lineage>
</organism>
<name>A0A074LF42_9BACL</name>
<keyword evidence="2" id="KW-1185">Reference proteome</keyword>
<evidence type="ECO:0000313" key="2">
    <source>
        <dbReference type="Proteomes" id="UP000027931"/>
    </source>
</evidence>
<proteinExistence type="predicted"/>
<dbReference type="RefSeq" id="WP_038094669.1">
    <property type="nucleotide sequence ID" value="NZ_JMIR01000063.1"/>
</dbReference>
<gene>
    <name evidence="1" type="ORF">EL26_23900</name>
</gene>
<dbReference type="OrthoDB" id="2384703at2"/>
<comment type="caution">
    <text evidence="1">The sequence shown here is derived from an EMBL/GenBank/DDBJ whole genome shotgun (WGS) entry which is preliminary data.</text>
</comment>
<dbReference type="EMBL" id="JMIR01000063">
    <property type="protein sequence ID" value="KEO80866.1"/>
    <property type="molecule type" value="Genomic_DNA"/>
</dbReference>
<sequence>MIKANARATINTTNAARFGVQAILLLNAEQAARIAELEKQVQTEPIRAFIEMYDVGHSGIDDLRVYSLVQSYLMLWEEHSHEWMRKVDEIWGRWDGVLSENIDYPRNHEFINEIRAVIDPDTEEVEQG</sequence>
<evidence type="ECO:0000313" key="1">
    <source>
        <dbReference type="EMBL" id="KEO80866.1"/>
    </source>
</evidence>
<dbReference type="Proteomes" id="UP000027931">
    <property type="component" value="Unassembled WGS sequence"/>
</dbReference>
<accession>A0A074LF42</accession>